<dbReference type="GO" id="GO:0003677">
    <property type="term" value="F:DNA binding"/>
    <property type="evidence" value="ECO:0007669"/>
    <property type="project" value="UniProtKB-KW"/>
</dbReference>
<dbReference type="InterPro" id="IPR025662">
    <property type="entry name" value="Sigma_54_int_dom_ATP-bd_1"/>
</dbReference>
<dbReference type="Gene3D" id="3.30.450.40">
    <property type="match status" value="1"/>
</dbReference>
<dbReference type="SMART" id="SM00065">
    <property type="entry name" value="GAF"/>
    <property type="match status" value="1"/>
</dbReference>
<sequence>MADISSAALIELALDLTNSLTTQDRFERLLTTVRRTVSCDAVVLLQALNTQDGRPDQLKPLAQQGLTQDTLGRRFEIPLHPRFAAICDSGTPVRFPADSPLPDPYDGMLLVHEGNLPVHACMGLPLRADEQLIGVLTLDSMTPHVFDAIPKRTLDVISAMSAATLKTAILLQQLEQHSQHNQLLVAELTHEALVKDGGELIGNSQAMQRLKREIDMVASSDFTILIEGETGVGKELVARTLHRQSTRTEGPLVYVNCAALPENLIESELFGHVKGAFTGADRTRKGKFSLADGGTLFLDEIGELPLAVQSKLLRALQNQEIQPLGKDATEKVNVRVLAATNRQLKQEVAEGRFRADLYHRLSVYPMSVPPLRHREGDVALLAGYFVEQLRRKLGIRQLALDSEAIELLCRYDWPGNVRELEHVLARATLRARNENGARQQAGSIIRIYAKHIEQLVATQPLGADDDPMDRESNRAQAPGSQADTQRLNLKQQTETYQRQLIARVLSQENGSWSAAAKRLDTDRANLSRLAKRLGIKVTKQIISDS</sequence>
<dbReference type="SMART" id="SM00382">
    <property type="entry name" value="AAA"/>
    <property type="match status" value="1"/>
</dbReference>
<feature type="compositionally biased region" description="Polar residues" evidence="6">
    <location>
        <begin position="474"/>
        <end position="487"/>
    </location>
</feature>
<accession>A0A972JLJ9</accession>
<evidence type="ECO:0000259" key="7">
    <source>
        <dbReference type="PROSITE" id="PS50045"/>
    </source>
</evidence>
<dbReference type="Pfam" id="PF00158">
    <property type="entry name" value="Sigma54_activat"/>
    <property type="match status" value="1"/>
</dbReference>
<dbReference type="SUPFAM" id="SSF46689">
    <property type="entry name" value="Homeodomain-like"/>
    <property type="match status" value="1"/>
</dbReference>
<evidence type="ECO:0000313" key="9">
    <source>
        <dbReference type="Proteomes" id="UP000737113"/>
    </source>
</evidence>
<dbReference type="InterPro" id="IPR009057">
    <property type="entry name" value="Homeodomain-like_sf"/>
</dbReference>
<keyword evidence="3" id="KW-0805">Transcription regulation</keyword>
<organism evidence="8 9">
    <name type="scientific">Shewanella salipaludis</name>
    <dbReference type="NCBI Taxonomy" id="2723052"/>
    <lineage>
        <taxon>Bacteria</taxon>
        <taxon>Pseudomonadati</taxon>
        <taxon>Pseudomonadota</taxon>
        <taxon>Gammaproteobacteria</taxon>
        <taxon>Alteromonadales</taxon>
        <taxon>Shewanellaceae</taxon>
        <taxon>Shewanella</taxon>
    </lineage>
</organism>
<dbReference type="PROSITE" id="PS50045">
    <property type="entry name" value="SIGMA54_INTERACT_4"/>
    <property type="match status" value="1"/>
</dbReference>
<dbReference type="CDD" id="cd00009">
    <property type="entry name" value="AAA"/>
    <property type="match status" value="1"/>
</dbReference>
<dbReference type="InterPro" id="IPR002078">
    <property type="entry name" value="Sigma_54_int"/>
</dbReference>
<name>A0A972JLJ9_9GAMM</name>
<evidence type="ECO:0000256" key="6">
    <source>
        <dbReference type="SAM" id="MobiDB-lite"/>
    </source>
</evidence>
<evidence type="ECO:0000256" key="4">
    <source>
        <dbReference type="ARBA" id="ARBA00023125"/>
    </source>
</evidence>
<dbReference type="NCBIfam" id="NF003451">
    <property type="entry name" value="PRK05022.1"/>
    <property type="match status" value="1"/>
</dbReference>
<gene>
    <name evidence="8" type="primary">norR</name>
    <name evidence="8" type="ORF">HC757_13875</name>
</gene>
<evidence type="ECO:0000256" key="5">
    <source>
        <dbReference type="ARBA" id="ARBA00023163"/>
    </source>
</evidence>
<evidence type="ECO:0000313" key="8">
    <source>
        <dbReference type="EMBL" id="NMH66249.1"/>
    </source>
</evidence>
<protein>
    <submittedName>
        <fullName evidence="8">Nitric oxide reductase transcriptional regulator NorR</fullName>
    </submittedName>
</protein>
<dbReference type="Pfam" id="PF01590">
    <property type="entry name" value="GAF"/>
    <property type="match status" value="1"/>
</dbReference>
<dbReference type="PANTHER" id="PTHR32071:SF35">
    <property type="entry name" value="ANAEROBIC NITRIC OXIDE REDUCTASE TRANSCRIPTION REGULATOR NORR"/>
    <property type="match status" value="1"/>
</dbReference>
<dbReference type="InterPro" id="IPR029016">
    <property type="entry name" value="GAF-like_dom_sf"/>
</dbReference>
<evidence type="ECO:0000256" key="2">
    <source>
        <dbReference type="ARBA" id="ARBA00022840"/>
    </source>
</evidence>
<dbReference type="Gene3D" id="3.40.50.300">
    <property type="entry name" value="P-loop containing nucleotide triphosphate hydrolases"/>
    <property type="match status" value="1"/>
</dbReference>
<dbReference type="PROSITE" id="PS00675">
    <property type="entry name" value="SIGMA54_INTERACT_1"/>
    <property type="match status" value="1"/>
</dbReference>
<dbReference type="Pfam" id="PF25601">
    <property type="entry name" value="AAA_lid_14"/>
    <property type="match status" value="1"/>
</dbReference>
<keyword evidence="9" id="KW-1185">Reference proteome</keyword>
<feature type="region of interest" description="Disordered" evidence="6">
    <location>
        <begin position="461"/>
        <end position="487"/>
    </location>
</feature>
<dbReference type="InterPro" id="IPR003593">
    <property type="entry name" value="AAA+_ATPase"/>
</dbReference>
<dbReference type="SUPFAM" id="SSF52540">
    <property type="entry name" value="P-loop containing nucleoside triphosphate hydrolases"/>
    <property type="match status" value="1"/>
</dbReference>
<dbReference type="Proteomes" id="UP000737113">
    <property type="component" value="Unassembled WGS sequence"/>
</dbReference>
<dbReference type="PANTHER" id="PTHR32071">
    <property type="entry name" value="TRANSCRIPTIONAL REGULATORY PROTEIN"/>
    <property type="match status" value="1"/>
</dbReference>
<keyword evidence="5" id="KW-0804">Transcription</keyword>
<dbReference type="InterPro" id="IPR058031">
    <property type="entry name" value="AAA_lid_NorR"/>
</dbReference>
<keyword evidence="1" id="KW-0547">Nucleotide-binding</keyword>
<dbReference type="SUPFAM" id="SSF55781">
    <property type="entry name" value="GAF domain-like"/>
    <property type="match status" value="1"/>
</dbReference>
<proteinExistence type="predicted"/>
<reference evidence="8" key="1">
    <citation type="submission" date="2020-04" db="EMBL/GenBank/DDBJ databases">
        <title>Description of Shewanella salipaludis sp. nov., isolated from a salt marsh.</title>
        <authorList>
            <person name="Park S."/>
            <person name="Yoon J.-H."/>
        </authorList>
    </citation>
    <scope>NUCLEOTIDE SEQUENCE</scope>
    <source>
        <strain evidence="8">SHSM-M6</strain>
    </source>
</reference>
<keyword evidence="4" id="KW-0238">DNA-binding</keyword>
<dbReference type="InterPro" id="IPR027417">
    <property type="entry name" value="P-loop_NTPase"/>
</dbReference>
<evidence type="ECO:0000256" key="3">
    <source>
        <dbReference type="ARBA" id="ARBA00023015"/>
    </source>
</evidence>
<dbReference type="GO" id="GO:0005524">
    <property type="term" value="F:ATP binding"/>
    <property type="evidence" value="ECO:0007669"/>
    <property type="project" value="UniProtKB-KW"/>
</dbReference>
<dbReference type="EMBL" id="JAAXYH010000010">
    <property type="protein sequence ID" value="NMH66249.1"/>
    <property type="molecule type" value="Genomic_DNA"/>
</dbReference>
<dbReference type="GO" id="GO:0006355">
    <property type="term" value="P:regulation of DNA-templated transcription"/>
    <property type="evidence" value="ECO:0007669"/>
    <property type="project" value="InterPro"/>
</dbReference>
<comment type="caution">
    <text evidence="8">The sequence shown here is derived from an EMBL/GenBank/DDBJ whole genome shotgun (WGS) entry which is preliminary data.</text>
</comment>
<dbReference type="PROSITE" id="PS00688">
    <property type="entry name" value="SIGMA54_INTERACT_3"/>
    <property type="match status" value="1"/>
</dbReference>
<evidence type="ECO:0000256" key="1">
    <source>
        <dbReference type="ARBA" id="ARBA00022741"/>
    </source>
</evidence>
<dbReference type="FunFam" id="3.40.50.300:FF:000006">
    <property type="entry name" value="DNA-binding transcriptional regulator NtrC"/>
    <property type="match status" value="1"/>
</dbReference>
<keyword evidence="2" id="KW-0067">ATP-binding</keyword>
<dbReference type="Gene3D" id="1.10.8.60">
    <property type="match status" value="1"/>
</dbReference>
<dbReference type="InterPro" id="IPR025943">
    <property type="entry name" value="Sigma_54_int_dom_ATP-bd_2"/>
</dbReference>
<dbReference type="PROSITE" id="PS00676">
    <property type="entry name" value="SIGMA54_INTERACT_2"/>
    <property type="match status" value="1"/>
</dbReference>
<dbReference type="InterPro" id="IPR025944">
    <property type="entry name" value="Sigma_54_int_dom_CS"/>
</dbReference>
<dbReference type="Gene3D" id="1.10.10.60">
    <property type="entry name" value="Homeodomain-like"/>
    <property type="match status" value="1"/>
</dbReference>
<dbReference type="InterPro" id="IPR003018">
    <property type="entry name" value="GAF"/>
</dbReference>
<dbReference type="AlphaFoldDB" id="A0A972JLJ9"/>
<feature type="domain" description="Sigma-54 factor interaction" evidence="7">
    <location>
        <begin position="200"/>
        <end position="429"/>
    </location>
</feature>